<proteinExistence type="predicted"/>
<dbReference type="OrthoDB" id="265717at2759"/>
<sequence>MQEIALGAGMTSVLCGHEAVTLEQLFAAIFTFDEHNIDIVFPLIDKERKEIGLPPLGLQRNRIIHLNEEQAVQSGTIDGQFICILDLSRKSLATDPKDKVYGLLGLMDPSLAGLIEPDYEAPLSKVYTGFAKAIIVAGEGESLGIFEQCTWPRNDIPSWVPDWTNKNHYRLFSGRSTYKAFMSMKPQIKILDHDRRLSTLGYSLGRIDSLGISYYEDSIEAKVETDCMVQTKGSNNVYGTTERLREALWRTFVGNRTPNGRLVPDSYSLLLECVSGSGGPKTQPRDNL</sequence>
<protein>
    <submittedName>
        <fullName evidence="1">Uncharacterized protein</fullName>
    </submittedName>
</protein>
<dbReference type="Proteomes" id="UP000664521">
    <property type="component" value="Unassembled WGS sequence"/>
</dbReference>
<keyword evidence="2" id="KW-1185">Reference proteome</keyword>
<gene>
    <name evidence="1" type="ORF">HETSPECPRED_009421</name>
</gene>
<dbReference type="PANTHER" id="PTHR24148:SF73">
    <property type="entry name" value="HET DOMAIN PROTEIN (AFU_ORTHOLOGUE AFUA_8G01020)"/>
    <property type="match status" value="1"/>
</dbReference>
<dbReference type="PANTHER" id="PTHR24148">
    <property type="entry name" value="ANKYRIN REPEAT DOMAIN-CONTAINING PROTEIN 39 HOMOLOG-RELATED"/>
    <property type="match status" value="1"/>
</dbReference>
<dbReference type="InterPro" id="IPR052895">
    <property type="entry name" value="HetReg/Transcr_Mod"/>
</dbReference>
<accession>A0A8H3IW30</accession>
<dbReference type="AlphaFoldDB" id="A0A8H3IW30"/>
<name>A0A8H3IW30_9LECA</name>
<reference evidence="1" key="1">
    <citation type="submission" date="2021-03" db="EMBL/GenBank/DDBJ databases">
        <authorList>
            <person name="Tagirdzhanova G."/>
        </authorList>
    </citation>
    <scope>NUCLEOTIDE SEQUENCE</scope>
</reference>
<evidence type="ECO:0000313" key="2">
    <source>
        <dbReference type="Proteomes" id="UP000664521"/>
    </source>
</evidence>
<comment type="caution">
    <text evidence="1">The sequence shown here is derived from an EMBL/GenBank/DDBJ whole genome shotgun (WGS) entry which is preliminary data.</text>
</comment>
<evidence type="ECO:0000313" key="1">
    <source>
        <dbReference type="EMBL" id="CAF9934988.1"/>
    </source>
</evidence>
<organism evidence="1 2">
    <name type="scientific">Heterodermia speciosa</name>
    <dbReference type="NCBI Taxonomy" id="116794"/>
    <lineage>
        <taxon>Eukaryota</taxon>
        <taxon>Fungi</taxon>
        <taxon>Dikarya</taxon>
        <taxon>Ascomycota</taxon>
        <taxon>Pezizomycotina</taxon>
        <taxon>Lecanoromycetes</taxon>
        <taxon>OSLEUM clade</taxon>
        <taxon>Lecanoromycetidae</taxon>
        <taxon>Caliciales</taxon>
        <taxon>Physciaceae</taxon>
        <taxon>Heterodermia</taxon>
    </lineage>
</organism>
<dbReference type="EMBL" id="CAJPDS010000079">
    <property type="protein sequence ID" value="CAF9934988.1"/>
    <property type="molecule type" value="Genomic_DNA"/>
</dbReference>